<dbReference type="EMBL" id="LCJG01000027">
    <property type="protein sequence ID" value="KKT72718.1"/>
    <property type="molecule type" value="Genomic_DNA"/>
</dbReference>
<keyword evidence="2" id="KW-0813">Transport</keyword>
<evidence type="ECO:0000256" key="2">
    <source>
        <dbReference type="ARBA" id="ARBA00022448"/>
    </source>
</evidence>
<evidence type="ECO:0000256" key="4">
    <source>
        <dbReference type="ARBA" id="ARBA00022927"/>
    </source>
</evidence>
<sequence>MFGNIGSGEVIVIILALLFLFGGKKLPELARGLGESSREIKKVKKEISSALNDITGDDDQDDKSSSPEEKTKGGETGNA</sequence>
<evidence type="ECO:0000256" key="3">
    <source>
        <dbReference type="ARBA" id="ARBA00022692"/>
    </source>
</evidence>
<keyword evidence="6" id="KW-0811">Translocation</keyword>
<feature type="compositionally biased region" description="Basic and acidic residues" evidence="8">
    <location>
        <begin position="62"/>
        <end position="73"/>
    </location>
</feature>
<feature type="region of interest" description="Disordered" evidence="8">
    <location>
        <begin position="51"/>
        <end position="79"/>
    </location>
</feature>
<organism evidence="10 11">
    <name type="scientific">Candidatus Collierbacteria bacterium GW2011_GWB1_44_6</name>
    <dbReference type="NCBI Taxonomy" id="1618384"/>
    <lineage>
        <taxon>Bacteria</taxon>
        <taxon>Candidatus Collieribacteriota</taxon>
    </lineage>
</organism>
<dbReference type="PANTHER" id="PTHR42982">
    <property type="entry name" value="SEC-INDEPENDENT PROTEIN TRANSLOCASE PROTEIN TATA"/>
    <property type="match status" value="1"/>
</dbReference>
<evidence type="ECO:0000256" key="7">
    <source>
        <dbReference type="ARBA" id="ARBA00023136"/>
    </source>
</evidence>
<dbReference type="GO" id="GO:0016020">
    <property type="term" value="C:membrane"/>
    <property type="evidence" value="ECO:0007669"/>
    <property type="project" value="UniProtKB-ARBA"/>
</dbReference>
<dbReference type="InterPro" id="IPR003369">
    <property type="entry name" value="TatA/B/E"/>
</dbReference>
<evidence type="ECO:0000256" key="5">
    <source>
        <dbReference type="ARBA" id="ARBA00022989"/>
    </source>
</evidence>
<evidence type="ECO:0000256" key="6">
    <source>
        <dbReference type="ARBA" id="ARBA00023010"/>
    </source>
</evidence>
<proteinExistence type="predicted"/>
<keyword evidence="4" id="KW-0653">Protein transport</keyword>
<evidence type="ECO:0000313" key="11">
    <source>
        <dbReference type="Proteomes" id="UP000034835"/>
    </source>
</evidence>
<keyword evidence="3 9" id="KW-0812">Transmembrane</keyword>
<evidence type="ECO:0000313" key="10">
    <source>
        <dbReference type="EMBL" id="KKT72718.1"/>
    </source>
</evidence>
<dbReference type="AlphaFoldDB" id="A0A0G1JMX2"/>
<comment type="caution">
    <text evidence="10">The sequence shown here is derived from an EMBL/GenBank/DDBJ whole genome shotgun (WGS) entry which is preliminary data.</text>
</comment>
<protein>
    <submittedName>
        <fullName evidence="10">Sec-independent protein translocase protein TatA</fullName>
    </submittedName>
</protein>
<dbReference type="STRING" id="1618384.UW68_C0027G0004"/>
<gene>
    <name evidence="10" type="ORF">UW68_C0027G0004</name>
</gene>
<dbReference type="PANTHER" id="PTHR42982:SF1">
    <property type="entry name" value="SEC-INDEPENDENT PROTEIN TRANSLOCASE PROTEIN TATA"/>
    <property type="match status" value="1"/>
</dbReference>
<dbReference type="GO" id="GO:0015031">
    <property type="term" value="P:protein transport"/>
    <property type="evidence" value="ECO:0007669"/>
    <property type="project" value="UniProtKB-KW"/>
</dbReference>
<reference evidence="10 11" key="1">
    <citation type="journal article" date="2015" name="Nature">
        <title>rRNA introns, odd ribosomes, and small enigmatic genomes across a large radiation of phyla.</title>
        <authorList>
            <person name="Brown C.T."/>
            <person name="Hug L.A."/>
            <person name="Thomas B.C."/>
            <person name="Sharon I."/>
            <person name="Castelle C.J."/>
            <person name="Singh A."/>
            <person name="Wilkins M.J."/>
            <person name="Williams K.H."/>
            <person name="Banfield J.F."/>
        </authorList>
    </citation>
    <scope>NUCLEOTIDE SEQUENCE [LARGE SCALE GENOMIC DNA]</scope>
</reference>
<keyword evidence="7 9" id="KW-0472">Membrane</keyword>
<evidence type="ECO:0000256" key="1">
    <source>
        <dbReference type="ARBA" id="ARBA00004167"/>
    </source>
</evidence>
<dbReference type="Proteomes" id="UP000034835">
    <property type="component" value="Unassembled WGS sequence"/>
</dbReference>
<dbReference type="Pfam" id="PF02416">
    <property type="entry name" value="TatA_B_E"/>
    <property type="match status" value="1"/>
</dbReference>
<comment type="subcellular location">
    <subcellularLocation>
        <location evidence="1">Membrane</location>
        <topology evidence="1">Single-pass membrane protein</topology>
    </subcellularLocation>
</comment>
<name>A0A0G1JMX2_9BACT</name>
<evidence type="ECO:0000256" key="8">
    <source>
        <dbReference type="SAM" id="MobiDB-lite"/>
    </source>
</evidence>
<evidence type="ECO:0000256" key="9">
    <source>
        <dbReference type="SAM" id="Phobius"/>
    </source>
</evidence>
<keyword evidence="5 9" id="KW-1133">Transmembrane helix</keyword>
<accession>A0A0G1JMX2</accession>
<dbReference type="Gene3D" id="1.20.5.3310">
    <property type="match status" value="1"/>
</dbReference>
<feature type="transmembrane region" description="Helical" evidence="9">
    <location>
        <begin position="6"/>
        <end position="23"/>
    </location>
</feature>